<proteinExistence type="predicted"/>
<accession>D5CQC0</accession>
<organism evidence="1 2">
    <name type="scientific">Sideroxydans lithotrophicus (strain ES-1)</name>
    <dbReference type="NCBI Taxonomy" id="580332"/>
    <lineage>
        <taxon>Bacteria</taxon>
        <taxon>Pseudomonadati</taxon>
        <taxon>Pseudomonadota</taxon>
        <taxon>Betaproteobacteria</taxon>
        <taxon>Nitrosomonadales</taxon>
        <taxon>Gallionellaceae</taxon>
        <taxon>Sideroxydans</taxon>
    </lineage>
</organism>
<dbReference type="OrthoDB" id="6024605at2"/>
<reference evidence="1 2" key="1">
    <citation type="submission" date="2010-03" db="EMBL/GenBank/DDBJ databases">
        <title>Complete sequence of Sideroxydans lithotrophicus ES-1.</title>
        <authorList>
            <consortium name="US DOE Joint Genome Institute"/>
            <person name="Lucas S."/>
            <person name="Copeland A."/>
            <person name="Lapidus A."/>
            <person name="Cheng J.-F."/>
            <person name="Bruce D."/>
            <person name="Goodwin L."/>
            <person name="Pitluck S."/>
            <person name="Munk A.C."/>
            <person name="Detter J.C."/>
            <person name="Han C."/>
            <person name="Tapia R."/>
            <person name="Larimer F."/>
            <person name="Land M."/>
            <person name="Hauser L."/>
            <person name="Kyrpides N."/>
            <person name="Ivanova N."/>
            <person name="Emerson D."/>
            <person name="Woyke T."/>
        </authorList>
    </citation>
    <scope>NUCLEOTIDE SEQUENCE [LARGE SCALE GENOMIC DNA]</scope>
    <source>
        <strain evidence="1 2">ES-1</strain>
    </source>
</reference>
<evidence type="ECO:0000313" key="2">
    <source>
        <dbReference type="Proteomes" id="UP000001625"/>
    </source>
</evidence>
<dbReference type="STRING" id="580332.Slit_2916"/>
<dbReference type="Proteomes" id="UP000001625">
    <property type="component" value="Chromosome"/>
</dbReference>
<dbReference type="AlphaFoldDB" id="D5CQC0"/>
<dbReference type="RefSeq" id="WP_013031037.1">
    <property type="nucleotide sequence ID" value="NC_013959.1"/>
</dbReference>
<sequence>MMTSDITYCIFEYMYRDGSNYKAWDSLLLSGEPTQEDITALKECLESGEYFVAEQVGIPPVYKELWDLSGGPTDDDHALHEFVALRAATEEERRSMPLFGELSYLLKTFQAVNKWDYSLSPNFETCFWR</sequence>
<dbReference type="eggNOG" id="ENOG5032HCH">
    <property type="taxonomic scope" value="Bacteria"/>
</dbReference>
<protein>
    <submittedName>
        <fullName evidence="1">Uncharacterized protein</fullName>
    </submittedName>
</protein>
<keyword evidence="2" id="KW-1185">Reference proteome</keyword>
<dbReference type="HOGENOM" id="CLU_1947364_0_0_4"/>
<evidence type="ECO:0000313" key="1">
    <source>
        <dbReference type="EMBL" id="ADE13141.1"/>
    </source>
</evidence>
<name>D5CQC0_SIDLE</name>
<dbReference type="EMBL" id="CP001965">
    <property type="protein sequence ID" value="ADE13141.1"/>
    <property type="molecule type" value="Genomic_DNA"/>
</dbReference>
<dbReference type="KEGG" id="slt:Slit_2916"/>
<gene>
    <name evidence="1" type="ordered locus">Slit_2916</name>
</gene>